<keyword evidence="2" id="KW-0472">Membrane</keyword>
<evidence type="ECO:0000256" key="1">
    <source>
        <dbReference type="SAM" id="MobiDB-lite"/>
    </source>
</evidence>
<organism evidence="3 4">
    <name type="scientific">Trema orientale</name>
    <name type="common">Charcoal tree</name>
    <name type="synonym">Celtis orientalis</name>
    <dbReference type="NCBI Taxonomy" id="63057"/>
    <lineage>
        <taxon>Eukaryota</taxon>
        <taxon>Viridiplantae</taxon>
        <taxon>Streptophyta</taxon>
        <taxon>Embryophyta</taxon>
        <taxon>Tracheophyta</taxon>
        <taxon>Spermatophyta</taxon>
        <taxon>Magnoliopsida</taxon>
        <taxon>eudicotyledons</taxon>
        <taxon>Gunneridae</taxon>
        <taxon>Pentapetalae</taxon>
        <taxon>rosids</taxon>
        <taxon>fabids</taxon>
        <taxon>Rosales</taxon>
        <taxon>Cannabaceae</taxon>
        <taxon>Trema</taxon>
    </lineage>
</organism>
<keyword evidence="2" id="KW-1133">Transmembrane helix</keyword>
<sequence length="52" mass="6133">DKSFERVVPQNPSSLSQSRSFENRCSLVKNLRIRVMFLSHFMSCTIVFLFFC</sequence>
<evidence type="ECO:0000256" key="2">
    <source>
        <dbReference type="SAM" id="Phobius"/>
    </source>
</evidence>
<feature type="non-terminal residue" evidence="3">
    <location>
        <position position="1"/>
    </location>
</feature>
<proteinExistence type="predicted"/>
<dbReference type="Proteomes" id="UP000237000">
    <property type="component" value="Unassembled WGS sequence"/>
</dbReference>
<evidence type="ECO:0000313" key="3">
    <source>
        <dbReference type="EMBL" id="PON44270.1"/>
    </source>
</evidence>
<dbReference type="AlphaFoldDB" id="A0A2P5B647"/>
<comment type="caution">
    <text evidence="3">The sequence shown here is derived from an EMBL/GenBank/DDBJ whole genome shotgun (WGS) entry which is preliminary data.</text>
</comment>
<reference evidence="4" key="1">
    <citation type="submission" date="2016-06" db="EMBL/GenBank/DDBJ databases">
        <title>Parallel loss of symbiosis genes in relatives of nitrogen-fixing non-legume Parasponia.</title>
        <authorList>
            <person name="Van Velzen R."/>
            <person name="Holmer R."/>
            <person name="Bu F."/>
            <person name="Rutten L."/>
            <person name="Van Zeijl A."/>
            <person name="Liu W."/>
            <person name="Santuari L."/>
            <person name="Cao Q."/>
            <person name="Sharma T."/>
            <person name="Shen D."/>
            <person name="Roswanjaya Y."/>
            <person name="Wardhani T."/>
            <person name="Kalhor M.S."/>
            <person name="Jansen J."/>
            <person name="Van den Hoogen J."/>
            <person name="Gungor B."/>
            <person name="Hartog M."/>
            <person name="Hontelez J."/>
            <person name="Verver J."/>
            <person name="Yang W.-C."/>
            <person name="Schijlen E."/>
            <person name="Repin R."/>
            <person name="Schilthuizen M."/>
            <person name="Schranz E."/>
            <person name="Heidstra R."/>
            <person name="Miyata K."/>
            <person name="Fedorova E."/>
            <person name="Kohlen W."/>
            <person name="Bisseling T."/>
            <person name="Smit S."/>
            <person name="Geurts R."/>
        </authorList>
    </citation>
    <scope>NUCLEOTIDE SEQUENCE [LARGE SCALE GENOMIC DNA]</scope>
    <source>
        <strain evidence="4">cv. RG33-2</strain>
    </source>
</reference>
<protein>
    <submittedName>
        <fullName evidence="3">Uncharacterized protein</fullName>
    </submittedName>
</protein>
<keyword evidence="4" id="KW-1185">Reference proteome</keyword>
<feature type="compositionally biased region" description="Polar residues" evidence="1">
    <location>
        <begin position="10"/>
        <end position="20"/>
    </location>
</feature>
<dbReference type="EMBL" id="JXTC01000597">
    <property type="protein sequence ID" value="PON44270.1"/>
    <property type="molecule type" value="Genomic_DNA"/>
</dbReference>
<evidence type="ECO:0000313" key="4">
    <source>
        <dbReference type="Proteomes" id="UP000237000"/>
    </source>
</evidence>
<gene>
    <name evidence="3" type="ORF">TorRG33x02_331120</name>
</gene>
<accession>A0A2P5B647</accession>
<dbReference type="InParanoid" id="A0A2P5B647"/>
<feature type="region of interest" description="Disordered" evidence="1">
    <location>
        <begin position="1"/>
        <end position="20"/>
    </location>
</feature>
<keyword evidence="2" id="KW-0812">Transmembrane</keyword>
<name>A0A2P5B647_TREOI</name>
<feature type="transmembrane region" description="Helical" evidence="2">
    <location>
        <begin position="33"/>
        <end position="51"/>
    </location>
</feature>